<keyword evidence="4" id="KW-1185">Reference proteome</keyword>
<dbReference type="STRING" id="458817.Shal_3786"/>
<evidence type="ECO:0000313" key="4">
    <source>
        <dbReference type="Proteomes" id="UP000001317"/>
    </source>
</evidence>
<protein>
    <submittedName>
        <fullName evidence="3">Uncharacterized protein</fullName>
    </submittedName>
</protein>
<dbReference type="PROSITE" id="PS51257">
    <property type="entry name" value="PROKAR_LIPOPROTEIN"/>
    <property type="match status" value="1"/>
</dbReference>
<evidence type="ECO:0000256" key="2">
    <source>
        <dbReference type="SAM" id="SignalP"/>
    </source>
</evidence>
<evidence type="ECO:0000256" key="1">
    <source>
        <dbReference type="SAM" id="MobiDB-lite"/>
    </source>
</evidence>
<reference evidence="3" key="1">
    <citation type="submission" date="2008-01" db="EMBL/GenBank/DDBJ databases">
        <title>Complete sequence of Shewanella halifaxensis HAW-EB4.</title>
        <authorList>
            <consortium name="US DOE Joint Genome Institute"/>
            <person name="Copeland A."/>
            <person name="Lucas S."/>
            <person name="Lapidus A."/>
            <person name="Glavina del Rio T."/>
            <person name="Dalin E."/>
            <person name="Tice H."/>
            <person name="Bruce D."/>
            <person name="Goodwin L."/>
            <person name="Pitluck S."/>
            <person name="Sims D."/>
            <person name="Brettin T."/>
            <person name="Detter J.C."/>
            <person name="Han C."/>
            <person name="Kuske C.R."/>
            <person name="Schmutz J."/>
            <person name="Larimer F."/>
            <person name="Land M."/>
            <person name="Hauser L."/>
            <person name="Kyrpides N."/>
            <person name="Kim E."/>
            <person name="Zhao J.-S."/>
            <person name="Richardson P."/>
        </authorList>
    </citation>
    <scope>NUCLEOTIDE SEQUENCE [LARGE SCALE GENOMIC DNA]</scope>
    <source>
        <strain evidence="3">HAW-EB4</strain>
    </source>
</reference>
<organism evidence="3 4">
    <name type="scientific">Shewanella halifaxensis (strain HAW-EB4)</name>
    <dbReference type="NCBI Taxonomy" id="458817"/>
    <lineage>
        <taxon>Bacteria</taxon>
        <taxon>Pseudomonadati</taxon>
        <taxon>Pseudomonadota</taxon>
        <taxon>Gammaproteobacteria</taxon>
        <taxon>Alteromonadales</taxon>
        <taxon>Shewanellaceae</taxon>
        <taxon>Shewanella</taxon>
    </lineage>
</organism>
<dbReference type="eggNOG" id="ENOG50317WF">
    <property type="taxonomic scope" value="Bacteria"/>
</dbReference>
<keyword evidence="2" id="KW-0732">Signal</keyword>
<evidence type="ECO:0000313" key="3">
    <source>
        <dbReference type="EMBL" id="ABZ78326.1"/>
    </source>
</evidence>
<proteinExistence type="predicted"/>
<dbReference type="HOGENOM" id="CLU_2304100_0_0_6"/>
<feature type="signal peptide" evidence="2">
    <location>
        <begin position="1"/>
        <end position="26"/>
    </location>
</feature>
<gene>
    <name evidence="3" type="ordered locus">Shal_3786</name>
</gene>
<accession>B0TVM3</accession>
<dbReference type="EMBL" id="CP000931">
    <property type="protein sequence ID" value="ABZ78326.1"/>
    <property type="molecule type" value="Genomic_DNA"/>
</dbReference>
<sequence>MELYMKKLTSVALTVAISCISTSVLAERPDFSKTVAARADYDFSKNISAAEQPNNIQRVSTRHDFSKTLAATSDYNFSKNPYVEPVKHTHPSSQHDFSKTEALLDGSL</sequence>
<dbReference type="Proteomes" id="UP000001317">
    <property type="component" value="Chromosome"/>
</dbReference>
<feature type="region of interest" description="Disordered" evidence="1">
    <location>
        <begin position="82"/>
        <end position="108"/>
    </location>
</feature>
<feature type="chain" id="PRO_5002753781" evidence="2">
    <location>
        <begin position="27"/>
        <end position="108"/>
    </location>
</feature>
<name>B0TVM3_SHEHH</name>
<dbReference type="KEGG" id="shl:Shal_3786"/>
<dbReference type="AlphaFoldDB" id="B0TVM3"/>